<proteinExistence type="inferred from homology"/>
<keyword evidence="7" id="KW-1185">Reference proteome</keyword>
<keyword evidence="2 3" id="KW-0067">ATP-binding</keyword>
<dbReference type="EMBL" id="AYYY01000061">
    <property type="protein sequence ID" value="KRM60888.1"/>
    <property type="molecule type" value="Genomic_DNA"/>
</dbReference>
<keyword evidence="3" id="KW-0808">Transferase</keyword>
<dbReference type="GO" id="GO:0005524">
    <property type="term" value="F:ATP binding"/>
    <property type="evidence" value="ECO:0007669"/>
    <property type="project" value="UniProtKB-UniRule"/>
</dbReference>
<dbReference type="InterPro" id="IPR022414">
    <property type="entry name" value="ATP-guanido_PTrfase_cat"/>
</dbReference>
<evidence type="ECO:0000313" key="7">
    <source>
        <dbReference type="Proteomes" id="UP000051733"/>
    </source>
</evidence>
<gene>
    <name evidence="6" type="ORF">FC26_GL000377</name>
</gene>
<feature type="coiled-coil region" evidence="4">
    <location>
        <begin position="1"/>
        <end position="28"/>
    </location>
</feature>
<dbReference type="GO" id="GO:0016301">
    <property type="term" value="F:kinase activity"/>
    <property type="evidence" value="ECO:0007669"/>
    <property type="project" value="UniProtKB-KW"/>
</dbReference>
<dbReference type="Proteomes" id="UP000051733">
    <property type="component" value="Unassembled WGS sequence"/>
</dbReference>
<dbReference type="STRING" id="1423813.FC26_GL000377"/>
<keyword evidence="1 3" id="KW-0547">Nucleotide-binding</keyword>
<accession>A0A0R2A1D2</accession>
<dbReference type="NCBIfam" id="NF040507">
    <property type="entry name" value="LBP_cg2779_fam"/>
    <property type="match status" value="1"/>
</dbReference>
<dbReference type="AlphaFoldDB" id="A0A0R2A1D2"/>
<dbReference type="InterPro" id="IPR059218">
    <property type="entry name" value="LBP_cg2779-like"/>
</dbReference>
<organism evidence="6 7">
    <name type="scientific">Paucilactobacillus vaccinostercus DSM 20634</name>
    <dbReference type="NCBI Taxonomy" id="1423813"/>
    <lineage>
        <taxon>Bacteria</taxon>
        <taxon>Bacillati</taxon>
        <taxon>Bacillota</taxon>
        <taxon>Bacilli</taxon>
        <taxon>Lactobacillales</taxon>
        <taxon>Lactobacillaceae</taxon>
        <taxon>Paucilactobacillus</taxon>
    </lineage>
</organism>
<protein>
    <recommendedName>
        <fullName evidence="5">Phosphagen kinase C-terminal domain-containing protein</fullName>
    </recommendedName>
</protein>
<keyword evidence="3" id="KW-0418">Kinase</keyword>
<evidence type="ECO:0000256" key="2">
    <source>
        <dbReference type="ARBA" id="ARBA00022840"/>
    </source>
</evidence>
<evidence type="ECO:0000313" key="6">
    <source>
        <dbReference type="EMBL" id="KRM60888.1"/>
    </source>
</evidence>
<sequence length="65" mass="7445">MVELDNNLSKLAEEIIEYEKKKHLADNDVAFGSQVSVERVHNIKAMTATPTDEEVRALRRFMKNA</sequence>
<evidence type="ECO:0000256" key="3">
    <source>
        <dbReference type="PROSITE-ProRule" id="PRU00843"/>
    </source>
</evidence>
<feature type="domain" description="Phosphagen kinase C-terminal" evidence="5">
    <location>
        <begin position="1"/>
        <end position="22"/>
    </location>
</feature>
<comment type="caution">
    <text evidence="3">Lacks conserved residue(s) required for the propagation of feature annotation.</text>
</comment>
<dbReference type="PATRIC" id="fig|1423813.3.peg.385"/>
<reference evidence="6 7" key="1">
    <citation type="journal article" date="2015" name="Genome Announc.">
        <title>Expanding the biotechnology potential of lactobacilli through comparative genomics of 213 strains and associated genera.</title>
        <authorList>
            <person name="Sun Z."/>
            <person name="Harris H.M."/>
            <person name="McCann A."/>
            <person name="Guo C."/>
            <person name="Argimon S."/>
            <person name="Zhang W."/>
            <person name="Yang X."/>
            <person name="Jeffery I.B."/>
            <person name="Cooney J.C."/>
            <person name="Kagawa T.F."/>
            <person name="Liu W."/>
            <person name="Song Y."/>
            <person name="Salvetti E."/>
            <person name="Wrobel A."/>
            <person name="Rasinkangas P."/>
            <person name="Parkhill J."/>
            <person name="Rea M.C."/>
            <person name="O'Sullivan O."/>
            <person name="Ritari J."/>
            <person name="Douillard F.P."/>
            <person name="Paul Ross R."/>
            <person name="Yang R."/>
            <person name="Briner A.E."/>
            <person name="Felis G.E."/>
            <person name="de Vos W.M."/>
            <person name="Barrangou R."/>
            <person name="Klaenhammer T.R."/>
            <person name="Caufield P.W."/>
            <person name="Cui Y."/>
            <person name="Zhang H."/>
            <person name="O'Toole P.W."/>
        </authorList>
    </citation>
    <scope>NUCLEOTIDE SEQUENCE [LARGE SCALE GENOMIC DNA]</scope>
    <source>
        <strain evidence="6 7">DSM 20634</strain>
    </source>
</reference>
<comment type="similarity">
    <text evidence="3">Belongs to the ATP:guanido phosphotransferase family.</text>
</comment>
<dbReference type="PROSITE" id="PS51510">
    <property type="entry name" value="PHOSPHAGEN_KINASE_C"/>
    <property type="match status" value="1"/>
</dbReference>
<evidence type="ECO:0000256" key="4">
    <source>
        <dbReference type="SAM" id="Coils"/>
    </source>
</evidence>
<keyword evidence="4" id="KW-0175">Coiled coil</keyword>
<name>A0A0R2A1D2_9LACO</name>
<comment type="caution">
    <text evidence="6">The sequence shown here is derived from an EMBL/GenBank/DDBJ whole genome shotgun (WGS) entry which is preliminary data.</text>
</comment>
<evidence type="ECO:0000256" key="1">
    <source>
        <dbReference type="ARBA" id="ARBA00022741"/>
    </source>
</evidence>
<evidence type="ECO:0000259" key="5">
    <source>
        <dbReference type="PROSITE" id="PS51510"/>
    </source>
</evidence>